<feature type="region of interest" description="Disordered" evidence="1">
    <location>
        <begin position="1"/>
        <end position="33"/>
    </location>
</feature>
<dbReference type="InterPro" id="IPR018790">
    <property type="entry name" value="DUF2358"/>
</dbReference>
<proteinExistence type="predicted"/>
<comment type="caution">
    <text evidence="2">The sequence shown here is derived from an EMBL/GenBank/DDBJ whole genome shotgun (WGS) entry which is preliminary data.</text>
</comment>
<dbReference type="PANTHER" id="PTHR31094">
    <property type="entry name" value="RIKEN CDNA 2310061I04 GENE"/>
    <property type="match status" value="1"/>
</dbReference>
<dbReference type="Proteomes" id="UP000239649">
    <property type="component" value="Unassembled WGS sequence"/>
</dbReference>
<dbReference type="PANTHER" id="PTHR31094:SF2">
    <property type="entry name" value="RIKEN CDNA 2310061I04 GENE"/>
    <property type="match status" value="1"/>
</dbReference>
<protein>
    <submittedName>
        <fullName evidence="2">Uncharacterized protein</fullName>
    </submittedName>
</protein>
<dbReference type="AlphaFoldDB" id="A0A2P6VEJ3"/>
<keyword evidence="3" id="KW-1185">Reference proteome</keyword>
<evidence type="ECO:0000256" key="1">
    <source>
        <dbReference type="SAM" id="MobiDB-lite"/>
    </source>
</evidence>
<accession>A0A2P6VEJ3</accession>
<reference evidence="2 3" key="1">
    <citation type="journal article" date="2018" name="Plant J.">
        <title>Genome sequences of Chlorella sorokiniana UTEX 1602 and Micractinium conductrix SAG 241.80: implications to maltose excretion by a green alga.</title>
        <authorList>
            <person name="Arriola M.B."/>
            <person name="Velmurugan N."/>
            <person name="Zhang Y."/>
            <person name="Plunkett M.H."/>
            <person name="Hondzo H."/>
            <person name="Barney B.M."/>
        </authorList>
    </citation>
    <scope>NUCLEOTIDE SEQUENCE [LARGE SCALE GENOMIC DNA]</scope>
    <source>
        <strain evidence="2 3">SAG 241.80</strain>
    </source>
</reference>
<sequence>MVAAQVARGGCPPPLAQHQRAQHQRAGAHLGGQAQHLTAAGTPLLPPALGGGTHLPLVLERCYSATPLSKDVLSQQQQEYYCNVGAAVRALQKDLPALLERAPDLSVYCEGVVFEDNLSPRMGLPSTSCEGKEAFGRLCWSLRFHRTLFFAKSRVELLRMWEREQGVVCVRWSAAASPRLLDGLVARGEAAMSLDGVSEVHFSETGRIMKLTVDCVSYSGPQLLARYAQQRQVLVPGLAGSGSFDE</sequence>
<dbReference type="EMBL" id="LHPF02000010">
    <property type="protein sequence ID" value="PSC72513.1"/>
    <property type="molecule type" value="Genomic_DNA"/>
</dbReference>
<gene>
    <name evidence="2" type="ORF">C2E20_4145</name>
</gene>
<dbReference type="OrthoDB" id="44820at2759"/>
<dbReference type="Pfam" id="PF10184">
    <property type="entry name" value="DUF2358"/>
    <property type="match status" value="1"/>
</dbReference>
<feature type="compositionally biased region" description="Low complexity" evidence="1">
    <location>
        <begin position="16"/>
        <end position="28"/>
    </location>
</feature>
<organism evidence="2 3">
    <name type="scientific">Micractinium conductrix</name>
    <dbReference type="NCBI Taxonomy" id="554055"/>
    <lineage>
        <taxon>Eukaryota</taxon>
        <taxon>Viridiplantae</taxon>
        <taxon>Chlorophyta</taxon>
        <taxon>core chlorophytes</taxon>
        <taxon>Trebouxiophyceae</taxon>
        <taxon>Chlorellales</taxon>
        <taxon>Chlorellaceae</taxon>
        <taxon>Chlorella clade</taxon>
        <taxon>Micractinium</taxon>
    </lineage>
</organism>
<evidence type="ECO:0000313" key="3">
    <source>
        <dbReference type="Proteomes" id="UP000239649"/>
    </source>
</evidence>
<name>A0A2P6VEJ3_9CHLO</name>
<evidence type="ECO:0000313" key="2">
    <source>
        <dbReference type="EMBL" id="PSC72513.1"/>
    </source>
</evidence>